<dbReference type="STRING" id="106582.ENSMZEP00005017431"/>
<protein>
    <submittedName>
        <fullName evidence="6">GTPase IMAP family member 5-like</fullName>
    </submittedName>
</protein>
<dbReference type="Ensembl" id="ENSMZET00005017983.1">
    <property type="protein sequence ID" value="ENSMZEP00005017431.1"/>
    <property type="gene ID" value="ENSMZEG00005013111.1"/>
</dbReference>
<reference evidence="6 7" key="1">
    <citation type="journal article" date="2014" name="Nature">
        <title>The genomic substrate for adaptive radiation in African cichlid fish.</title>
        <authorList>
            <person name="Brawand D."/>
            <person name="Wagner C.E."/>
            <person name="Li Y.I."/>
            <person name="Malinsky M."/>
            <person name="Keller I."/>
            <person name="Fan S."/>
            <person name="Simakov O."/>
            <person name="Ng A.Y."/>
            <person name="Lim Z.W."/>
            <person name="Bezault E."/>
            <person name="Turner-Maier J."/>
            <person name="Johnson J."/>
            <person name="Alcazar R."/>
            <person name="Noh H.J."/>
            <person name="Russell P."/>
            <person name="Aken B."/>
            <person name="Alfoldi J."/>
            <person name="Amemiya C."/>
            <person name="Azzouzi N."/>
            <person name="Baroiller J.F."/>
            <person name="Barloy-Hubler F."/>
            <person name="Berlin A."/>
            <person name="Bloomquist R."/>
            <person name="Carleton K.L."/>
            <person name="Conte M.A."/>
            <person name="D'Cotta H."/>
            <person name="Eshel O."/>
            <person name="Gaffney L."/>
            <person name="Galibert F."/>
            <person name="Gante H.F."/>
            <person name="Gnerre S."/>
            <person name="Greuter L."/>
            <person name="Guyon R."/>
            <person name="Haddad N.S."/>
            <person name="Haerty W."/>
            <person name="Harris R.M."/>
            <person name="Hofmann H.A."/>
            <person name="Hourlier T."/>
            <person name="Hulata G."/>
            <person name="Jaffe D.B."/>
            <person name="Lara M."/>
            <person name="Lee A.P."/>
            <person name="MacCallum I."/>
            <person name="Mwaiko S."/>
            <person name="Nikaido M."/>
            <person name="Nishihara H."/>
            <person name="Ozouf-Costaz C."/>
            <person name="Penman D.J."/>
            <person name="Przybylski D."/>
            <person name="Rakotomanga M."/>
            <person name="Renn S.C.P."/>
            <person name="Ribeiro F.J."/>
            <person name="Ron M."/>
            <person name="Salzburger W."/>
            <person name="Sanchez-Pulido L."/>
            <person name="Santos M.E."/>
            <person name="Searle S."/>
            <person name="Sharpe T."/>
            <person name="Swofford R."/>
            <person name="Tan F.J."/>
            <person name="Williams L."/>
            <person name="Young S."/>
            <person name="Yin S."/>
            <person name="Okada N."/>
            <person name="Kocher T.D."/>
            <person name="Miska E.A."/>
            <person name="Lander E.S."/>
            <person name="Venkatesh B."/>
            <person name="Fernald R.D."/>
            <person name="Meyer A."/>
            <person name="Ponting C.P."/>
            <person name="Streelman J.T."/>
            <person name="Lindblad-Toh K."/>
            <person name="Seehausen O."/>
            <person name="Di Palma F."/>
        </authorList>
    </citation>
    <scope>NUCLEOTIDE SEQUENCE</scope>
</reference>
<feature type="domain" description="AIG1-type G" evidence="5">
    <location>
        <begin position="4"/>
        <end position="204"/>
    </location>
</feature>
<dbReference type="SUPFAM" id="SSF52540">
    <property type="entry name" value="P-loop containing nucleoside triphosphate hydrolases"/>
    <property type="match status" value="1"/>
</dbReference>
<feature type="transmembrane region" description="Helical" evidence="4">
    <location>
        <begin position="208"/>
        <end position="229"/>
    </location>
</feature>
<evidence type="ECO:0000256" key="2">
    <source>
        <dbReference type="ARBA" id="ARBA00022741"/>
    </source>
</evidence>
<evidence type="ECO:0000256" key="1">
    <source>
        <dbReference type="ARBA" id="ARBA00008535"/>
    </source>
</evidence>
<dbReference type="PANTHER" id="PTHR10903:SF170">
    <property type="entry name" value="GTPASE IMAP FAMILY MEMBER 7"/>
    <property type="match status" value="1"/>
</dbReference>
<dbReference type="Gene3D" id="3.40.50.300">
    <property type="entry name" value="P-loop containing nucleotide triphosphate hydrolases"/>
    <property type="match status" value="1"/>
</dbReference>
<dbReference type="PROSITE" id="PS51720">
    <property type="entry name" value="G_AIG1"/>
    <property type="match status" value="1"/>
</dbReference>
<comment type="similarity">
    <text evidence="1">Belongs to the TRAFAC class TrmE-Era-EngA-EngB-Septin-like GTPase superfamily. AIG1/Toc34/Toc159-like paraseptin GTPase family. IAN subfamily.</text>
</comment>
<evidence type="ECO:0000313" key="6">
    <source>
        <dbReference type="Ensembl" id="ENSMZEP00005017431.1"/>
    </source>
</evidence>
<keyword evidence="3" id="KW-0342">GTP-binding</keyword>
<dbReference type="OrthoDB" id="425923at2759"/>
<evidence type="ECO:0000256" key="3">
    <source>
        <dbReference type="ARBA" id="ARBA00023134"/>
    </source>
</evidence>
<dbReference type="InterPro" id="IPR006703">
    <property type="entry name" value="G_AIG1"/>
</dbReference>
<evidence type="ECO:0000256" key="4">
    <source>
        <dbReference type="SAM" id="Phobius"/>
    </source>
</evidence>
<reference evidence="6" key="3">
    <citation type="submission" date="2025-09" db="UniProtKB">
        <authorList>
            <consortium name="Ensembl"/>
        </authorList>
    </citation>
    <scope>IDENTIFICATION</scope>
</reference>
<dbReference type="RefSeq" id="XP_004575945.1">
    <property type="nucleotide sequence ID" value="XM_004575888.2"/>
</dbReference>
<dbReference type="AlphaFoldDB" id="A0A3P9C6A8"/>
<dbReference type="GO" id="GO:0005525">
    <property type="term" value="F:GTP binding"/>
    <property type="evidence" value="ECO:0007669"/>
    <property type="project" value="UniProtKB-KW"/>
</dbReference>
<dbReference type="Proteomes" id="UP000265160">
    <property type="component" value="LG3"/>
</dbReference>
<keyword evidence="4" id="KW-0472">Membrane</keyword>
<dbReference type="KEGG" id="mze:101480585"/>
<dbReference type="PANTHER" id="PTHR10903">
    <property type="entry name" value="GTPASE, IMAP FAMILY MEMBER-RELATED"/>
    <property type="match status" value="1"/>
</dbReference>
<dbReference type="GeneID" id="101480585"/>
<dbReference type="GeneTree" id="ENSGT01120000271858"/>
<organism evidence="6 7">
    <name type="scientific">Maylandia zebra</name>
    <name type="common">zebra mbuna</name>
    <dbReference type="NCBI Taxonomy" id="106582"/>
    <lineage>
        <taxon>Eukaryota</taxon>
        <taxon>Metazoa</taxon>
        <taxon>Chordata</taxon>
        <taxon>Craniata</taxon>
        <taxon>Vertebrata</taxon>
        <taxon>Euteleostomi</taxon>
        <taxon>Actinopterygii</taxon>
        <taxon>Neopterygii</taxon>
        <taxon>Teleostei</taxon>
        <taxon>Neoteleostei</taxon>
        <taxon>Acanthomorphata</taxon>
        <taxon>Ovalentaria</taxon>
        <taxon>Cichlomorphae</taxon>
        <taxon>Cichliformes</taxon>
        <taxon>Cichlidae</taxon>
        <taxon>African cichlids</taxon>
        <taxon>Pseudocrenilabrinae</taxon>
        <taxon>Haplochromini</taxon>
        <taxon>Maylandia</taxon>
        <taxon>Maylandia zebra complex</taxon>
    </lineage>
</organism>
<keyword evidence="4" id="KW-1133">Transmembrane helix</keyword>
<keyword evidence="2" id="KW-0547">Nucleotide-binding</keyword>
<sequence length="231" mass="26109">MANEAELRMVLVGKTRVGKSAAGNTILRRRAFETMRLPAVAAPVTLRRTGEFYGQTLALVDTPGLLHPNQDQDEVKRHITNCITFAAPGPHVFLVVINPNRFTVDDRRMMRTIRQIFGENLARYALLLFTHGDVLEAQERSIEEIIRENPSLRSIIHQCHGGYHVLNNNDGDLTQVLELQRKIHMLVQRNGGQYYTDEMQREPDLGNVMVGFTIGVLVSLLGLGIFRVVRQ</sequence>
<name>A0A3P9C6A8_9CICH</name>
<reference evidence="6" key="2">
    <citation type="submission" date="2025-08" db="UniProtKB">
        <authorList>
            <consortium name="Ensembl"/>
        </authorList>
    </citation>
    <scope>IDENTIFICATION</scope>
</reference>
<evidence type="ECO:0000259" key="5">
    <source>
        <dbReference type="PROSITE" id="PS51720"/>
    </source>
</evidence>
<dbReference type="InterPro" id="IPR027417">
    <property type="entry name" value="P-loop_NTPase"/>
</dbReference>
<keyword evidence="7" id="KW-1185">Reference proteome</keyword>
<keyword evidence="4" id="KW-0812">Transmembrane</keyword>
<dbReference type="Pfam" id="PF04548">
    <property type="entry name" value="AIG1"/>
    <property type="match status" value="1"/>
</dbReference>
<dbReference type="InterPro" id="IPR045058">
    <property type="entry name" value="GIMA/IAN/Toc"/>
</dbReference>
<evidence type="ECO:0000313" key="7">
    <source>
        <dbReference type="Proteomes" id="UP000265160"/>
    </source>
</evidence>
<proteinExistence type="inferred from homology"/>
<dbReference type="FunFam" id="3.40.50.300:FF:000366">
    <property type="entry name" value="GTPase, IMAP family member 2"/>
    <property type="match status" value="1"/>
</dbReference>
<accession>A0A3P9C6A8</accession>